<organism evidence="2 3">
    <name type="scientific">Sedimenticola selenatireducens</name>
    <dbReference type="NCBI Taxonomy" id="191960"/>
    <lineage>
        <taxon>Bacteria</taxon>
        <taxon>Pseudomonadati</taxon>
        <taxon>Pseudomonadota</taxon>
        <taxon>Gammaproteobacteria</taxon>
        <taxon>Chromatiales</taxon>
        <taxon>Sedimenticolaceae</taxon>
        <taxon>Sedimenticola</taxon>
    </lineage>
</organism>
<accession>A0A2N6D1I1</accession>
<sequence>MKILLCGVIWIATLLPVTVSASVIYSFGNGGDGSTSHTVSVDGLTVEVSGYDTDYNATTNTGTAANINRHANGWGIQTDPADHRIGLDEAMVFDWASKTVSLLSSVVFERGGTPIELFDLYIDGLLVLNDFAVTPDLAGSNFVSLDMSGFALSGSRFAFVGQTPTTNGDGNQGIRIQQLEVAVVSEPSILILMSVSLLGLGLVRRRTQG</sequence>
<dbReference type="RefSeq" id="WP_029132654.1">
    <property type="nucleotide sequence ID" value="NZ_CAXXYC010000003.1"/>
</dbReference>
<dbReference type="InterPro" id="IPR013424">
    <property type="entry name" value="Ice-binding_C"/>
</dbReference>
<name>A0A2N6D1I1_9GAMM</name>
<dbReference type="EMBL" id="PKUN01000001">
    <property type="protein sequence ID" value="PLX63549.1"/>
    <property type="molecule type" value="Genomic_DNA"/>
</dbReference>
<keyword evidence="1" id="KW-0812">Transmembrane</keyword>
<keyword evidence="1" id="KW-0472">Membrane</keyword>
<dbReference type="Proteomes" id="UP000235015">
    <property type="component" value="Unassembled WGS sequence"/>
</dbReference>
<evidence type="ECO:0000256" key="1">
    <source>
        <dbReference type="SAM" id="Phobius"/>
    </source>
</evidence>
<dbReference type="NCBIfam" id="TIGR02595">
    <property type="entry name" value="PEP_CTERM"/>
    <property type="match status" value="1"/>
</dbReference>
<protein>
    <submittedName>
        <fullName evidence="2">PEP-CTERM sorting domain-containing protein</fullName>
    </submittedName>
</protein>
<proteinExistence type="predicted"/>
<gene>
    <name evidence="2" type="ORF">C0630_01210</name>
</gene>
<dbReference type="AlphaFoldDB" id="A0A2N6D1I1"/>
<comment type="caution">
    <text evidence="2">The sequence shown here is derived from an EMBL/GenBank/DDBJ whole genome shotgun (WGS) entry which is preliminary data.</text>
</comment>
<keyword evidence="1" id="KW-1133">Transmembrane helix</keyword>
<evidence type="ECO:0000313" key="2">
    <source>
        <dbReference type="EMBL" id="PLX63549.1"/>
    </source>
</evidence>
<feature type="transmembrane region" description="Helical" evidence="1">
    <location>
        <begin position="181"/>
        <end position="203"/>
    </location>
</feature>
<evidence type="ECO:0000313" key="3">
    <source>
        <dbReference type="Proteomes" id="UP000235015"/>
    </source>
</evidence>
<reference evidence="2 3" key="1">
    <citation type="submission" date="2017-11" db="EMBL/GenBank/DDBJ databases">
        <title>Genome-resolved metagenomics identifies genetic mobility, metabolic interactions, and unexpected diversity in perchlorate-reducing communities.</title>
        <authorList>
            <person name="Barnum T.P."/>
            <person name="Figueroa I.A."/>
            <person name="Carlstrom C.I."/>
            <person name="Lucas L.N."/>
            <person name="Engelbrektson A.L."/>
            <person name="Coates J.D."/>
        </authorList>
    </citation>
    <scope>NUCLEOTIDE SEQUENCE [LARGE SCALE GENOMIC DNA]</scope>
    <source>
        <strain evidence="2">BM301</strain>
    </source>
</reference>